<evidence type="ECO:0000313" key="1">
    <source>
        <dbReference type="EMBL" id="SUA47251.1"/>
    </source>
</evidence>
<gene>
    <name evidence="1" type="ORF">NCTC13184_05791</name>
</gene>
<name>A0A378X3M1_9NOCA</name>
<evidence type="ECO:0000313" key="2">
    <source>
        <dbReference type="Proteomes" id="UP000255082"/>
    </source>
</evidence>
<proteinExistence type="predicted"/>
<organism evidence="1 2">
    <name type="scientific">Nocardia africana</name>
    <dbReference type="NCBI Taxonomy" id="134964"/>
    <lineage>
        <taxon>Bacteria</taxon>
        <taxon>Bacillati</taxon>
        <taxon>Actinomycetota</taxon>
        <taxon>Actinomycetes</taxon>
        <taxon>Mycobacteriales</taxon>
        <taxon>Nocardiaceae</taxon>
        <taxon>Nocardia</taxon>
    </lineage>
</organism>
<dbReference type="Proteomes" id="UP000255082">
    <property type="component" value="Unassembled WGS sequence"/>
</dbReference>
<dbReference type="RefSeq" id="WP_258562268.1">
    <property type="nucleotide sequence ID" value="NZ_JAJFOE010000001.1"/>
</dbReference>
<accession>A0A378X3M1</accession>
<reference evidence="1 2" key="1">
    <citation type="submission" date="2018-06" db="EMBL/GenBank/DDBJ databases">
        <authorList>
            <consortium name="Pathogen Informatics"/>
            <person name="Doyle S."/>
        </authorList>
    </citation>
    <scope>NUCLEOTIDE SEQUENCE [LARGE SCALE GENOMIC DNA]</scope>
    <source>
        <strain evidence="1 2">NCTC13184</strain>
    </source>
</reference>
<sequence>MSSGCPRGCPEGECYCAEPTYADFLTCRACGSDDGACYCGEE</sequence>
<dbReference type="EMBL" id="UGRU01000001">
    <property type="protein sequence ID" value="SUA47251.1"/>
    <property type="molecule type" value="Genomic_DNA"/>
</dbReference>
<protein>
    <submittedName>
        <fullName evidence="1">Uncharacterized protein</fullName>
    </submittedName>
</protein>
<dbReference type="AlphaFoldDB" id="A0A378X3M1"/>